<dbReference type="RefSeq" id="WP_204695356.1">
    <property type="nucleotide sequence ID" value="NZ_JAFBEC010000001.1"/>
</dbReference>
<evidence type="ECO:0000259" key="2">
    <source>
        <dbReference type="Pfam" id="PF20906"/>
    </source>
</evidence>
<dbReference type="InterPro" id="IPR024071">
    <property type="entry name" value="S-Me-THD_C_sf"/>
</dbReference>
<feature type="domain" description="S-Me-THD N-terminal" evidence="1">
    <location>
        <begin position="8"/>
        <end position="158"/>
    </location>
</feature>
<evidence type="ECO:0000313" key="4">
    <source>
        <dbReference type="Proteomes" id="UP000741863"/>
    </source>
</evidence>
<name>A0ABS2P7B2_9BACL</name>
<dbReference type="InterPro" id="IPR010318">
    <property type="entry name" value="S-Me-THD_N"/>
</dbReference>
<reference evidence="3 4" key="1">
    <citation type="submission" date="2021-01" db="EMBL/GenBank/DDBJ databases">
        <title>Genomic Encyclopedia of Type Strains, Phase IV (KMG-IV): sequencing the most valuable type-strain genomes for metagenomic binning, comparative biology and taxonomic classification.</title>
        <authorList>
            <person name="Goeker M."/>
        </authorList>
    </citation>
    <scope>NUCLEOTIDE SEQUENCE [LARGE SCALE GENOMIC DNA]</scope>
    <source>
        <strain evidence="3 4">DSM 25540</strain>
    </source>
</reference>
<evidence type="ECO:0000259" key="1">
    <source>
        <dbReference type="Pfam" id="PF06032"/>
    </source>
</evidence>
<accession>A0ABS2P7B2</accession>
<organism evidence="3 4">
    <name type="scientific">Geomicrobium sediminis</name>
    <dbReference type="NCBI Taxonomy" id="1347788"/>
    <lineage>
        <taxon>Bacteria</taxon>
        <taxon>Bacillati</taxon>
        <taxon>Bacillota</taxon>
        <taxon>Bacilli</taxon>
        <taxon>Bacillales</taxon>
        <taxon>Geomicrobium</taxon>
    </lineage>
</organism>
<dbReference type="SUPFAM" id="SSF160991">
    <property type="entry name" value="CV3147-like"/>
    <property type="match status" value="1"/>
</dbReference>
<dbReference type="InterPro" id="IPR027479">
    <property type="entry name" value="S-Me-THD_N_sf"/>
</dbReference>
<feature type="domain" description="S-Me-THD-like C-terminal" evidence="2">
    <location>
        <begin position="165"/>
        <end position="339"/>
    </location>
</feature>
<dbReference type="InterPro" id="IPR048350">
    <property type="entry name" value="S-Me-THD-like_C"/>
</dbReference>
<keyword evidence="4" id="KW-1185">Reference proteome</keyword>
<evidence type="ECO:0000313" key="3">
    <source>
        <dbReference type="EMBL" id="MBM7631172.1"/>
    </source>
</evidence>
<proteinExistence type="predicted"/>
<dbReference type="Gene3D" id="3.40.1610.10">
    <property type="entry name" value="CV3147-like domain"/>
    <property type="match status" value="1"/>
</dbReference>
<protein>
    <submittedName>
        <fullName evidence="3">DUF917 family protein</fullName>
    </submittedName>
</protein>
<dbReference type="Pfam" id="PF06032">
    <property type="entry name" value="S-Me-THD_N"/>
    <property type="match status" value="1"/>
</dbReference>
<sequence length="346" mass="38367">MWKLYKRDISAVAIGAKFLGCGGGGDPFIVEMLIKSVMNDEESIQVLEWQDLTDQWIAPIAIIGSPEFYSEQLPSGDEGRSSLKLYEEYTSTEPQALISLEIGGLNGISPILTALRSRLPIVDGDGMGRAFPKLKMSVLNLAVPLTPAAVYTHNYQEVIDFVPNEKASEYLHSVVQQNGGFAHLTSYVGNAKKISTAMIPGTLTVAKAIGEIVEKQISASDKQEQLQKMFGNSIYGKVEWILSGVIEQIERDFYDGVVTGRCLVLEHSVQDYRMVTIFFENEFVYVASEHDRLATTPDLIVVCEMETLRPLMASTIQKGTEITIAKVACPSILKTKKMRNLYKRND</sequence>
<comment type="caution">
    <text evidence="3">The sequence shown here is derived from an EMBL/GenBank/DDBJ whole genome shotgun (WGS) entry which is preliminary data.</text>
</comment>
<dbReference type="Gene3D" id="2.40.390.10">
    <property type="entry name" value="CV3147-like"/>
    <property type="match status" value="1"/>
</dbReference>
<dbReference type="Proteomes" id="UP000741863">
    <property type="component" value="Unassembled WGS sequence"/>
</dbReference>
<dbReference type="EMBL" id="JAFBEC010000001">
    <property type="protein sequence ID" value="MBM7631172.1"/>
    <property type="molecule type" value="Genomic_DNA"/>
</dbReference>
<dbReference type="Pfam" id="PF20906">
    <property type="entry name" value="S-Me-THD_C"/>
    <property type="match status" value="1"/>
</dbReference>
<gene>
    <name evidence="3" type="ORF">JOD17_000263</name>
</gene>